<dbReference type="SUPFAM" id="SSF89155">
    <property type="entry name" value="TorD-like"/>
    <property type="match status" value="1"/>
</dbReference>
<dbReference type="OrthoDB" id="5296272at2"/>
<evidence type="ECO:0000313" key="2">
    <source>
        <dbReference type="Proteomes" id="UP000198972"/>
    </source>
</evidence>
<dbReference type="GO" id="GO:0051131">
    <property type="term" value="P:chaperone-mediated protein complex assembly"/>
    <property type="evidence" value="ECO:0007669"/>
    <property type="project" value="InterPro"/>
</dbReference>
<dbReference type="EMBL" id="FNBG01000001">
    <property type="protein sequence ID" value="SDE60205.1"/>
    <property type="molecule type" value="Genomic_DNA"/>
</dbReference>
<organism evidence="1 2">
    <name type="scientific">Fontibacillus panacisegetis</name>
    <dbReference type="NCBI Taxonomy" id="670482"/>
    <lineage>
        <taxon>Bacteria</taxon>
        <taxon>Bacillati</taxon>
        <taxon>Bacillota</taxon>
        <taxon>Bacilli</taxon>
        <taxon>Bacillales</taxon>
        <taxon>Paenibacillaceae</taxon>
        <taxon>Fontibacillus</taxon>
    </lineage>
</organism>
<dbReference type="RefSeq" id="WP_091225821.1">
    <property type="nucleotide sequence ID" value="NZ_FNBG01000001.1"/>
</dbReference>
<accession>A0A1G7E9W5</accession>
<dbReference type="AlphaFoldDB" id="A0A1G7E9W5"/>
<dbReference type="GO" id="GO:0016530">
    <property type="term" value="F:metallochaperone activity"/>
    <property type="evidence" value="ECO:0007669"/>
    <property type="project" value="TreeGrafter"/>
</dbReference>
<dbReference type="Proteomes" id="UP000198972">
    <property type="component" value="Unassembled WGS sequence"/>
</dbReference>
<sequence length="222" mass="24664">MNEEKRFILAAVARMIGYPDHCFPDERNGILMAIQEWPLGDDLKQGLSLALSQLCGNTVMELQELYVTTFDMKEDTGLYLTAMELGDSRDRGAALILLKNIIADAGFTPAYGELADYIPALYELLAVSNDNVHIKALERRLSVATKKIADYLPDGHPYKSCFSILINDVFGEPTAEDIEKLTHTREAADIEDLPYPVLYGMDGMARGDISMPSMNFCNGMEV</sequence>
<dbReference type="InterPro" id="IPR003765">
    <property type="entry name" value="NO3_reductase_chaperone_NarJ"/>
</dbReference>
<protein>
    <submittedName>
        <fullName evidence="1">Respiratory nitrate reductase chaperone NarJ</fullName>
    </submittedName>
</protein>
<gene>
    <name evidence="1" type="ORF">SAMN04488542_101107</name>
</gene>
<reference evidence="1 2" key="1">
    <citation type="submission" date="2016-10" db="EMBL/GenBank/DDBJ databases">
        <authorList>
            <person name="de Groot N.N."/>
        </authorList>
    </citation>
    <scope>NUCLEOTIDE SEQUENCE [LARGE SCALE GENOMIC DNA]</scope>
    <source>
        <strain evidence="1 2">DSM 28129</strain>
    </source>
</reference>
<dbReference type="PANTHER" id="PTHR43680">
    <property type="entry name" value="NITRATE REDUCTASE MOLYBDENUM COFACTOR ASSEMBLY CHAPERONE"/>
    <property type="match status" value="1"/>
</dbReference>
<keyword evidence="2" id="KW-1185">Reference proteome</keyword>
<evidence type="ECO:0000313" key="1">
    <source>
        <dbReference type="EMBL" id="SDE60205.1"/>
    </source>
</evidence>
<dbReference type="NCBIfam" id="TIGR00684">
    <property type="entry name" value="narJ"/>
    <property type="match status" value="1"/>
</dbReference>
<dbReference type="GO" id="GO:0051082">
    <property type="term" value="F:unfolded protein binding"/>
    <property type="evidence" value="ECO:0007669"/>
    <property type="project" value="InterPro"/>
</dbReference>
<dbReference type="STRING" id="670482.SAMN04488542_101107"/>
<dbReference type="InterPro" id="IPR036411">
    <property type="entry name" value="TorD-like_sf"/>
</dbReference>
<proteinExistence type="predicted"/>
<name>A0A1G7E9W5_9BACL</name>
<dbReference type="GO" id="GO:0042128">
    <property type="term" value="P:nitrate assimilation"/>
    <property type="evidence" value="ECO:0007669"/>
    <property type="project" value="TreeGrafter"/>
</dbReference>
<dbReference type="PANTHER" id="PTHR43680:SF2">
    <property type="entry name" value="NITRATE REDUCTASE MOLYBDENUM COFACTOR ASSEMBLY CHAPERONE NARJ"/>
    <property type="match status" value="1"/>
</dbReference>